<gene>
    <name evidence="3" type="ORF">ABMA28_008571</name>
</gene>
<dbReference type="InterPro" id="IPR057326">
    <property type="entry name" value="KR_dom"/>
</dbReference>
<comment type="caution">
    <text evidence="3">The sequence shown here is derived from an EMBL/GenBank/DDBJ whole genome shotgun (WGS) entry which is preliminary data.</text>
</comment>
<dbReference type="InterPro" id="IPR036291">
    <property type="entry name" value="NAD(P)-bd_dom_sf"/>
</dbReference>
<sequence length="247" mass="25623">MSFANKVVIVTGASSGIGAATAVAFGKEGASVVLVGRNEQRLQQVAEQCAGALVVKADVSNEDDAKRIVDNTLERFGKIDVLVNNAGIAKFGTILGGKVMDTYDEVMNTNVRAAVNLTTLAAPHLVATKGNVVNISAIGGSYAPTPPFLAYCMSKAALNHFTKGAALELAASGVRVNAISPGPVRTDIIANAGFPITWDHFAAQTALGRVSEPDEVADLVLYLASDRAKGITGSNYVTDNGMMLSKI</sequence>
<accession>A0ABD0SDW8</accession>
<dbReference type="PROSITE" id="PS00061">
    <property type="entry name" value="ADH_SHORT"/>
    <property type="match status" value="1"/>
</dbReference>
<dbReference type="SMART" id="SM00822">
    <property type="entry name" value="PKS_KR"/>
    <property type="match status" value="1"/>
</dbReference>
<proteinExistence type="predicted"/>
<evidence type="ECO:0000313" key="3">
    <source>
        <dbReference type="EMBL" id="KAL0818030.1"/>
    </source>
</evidence>
<protein>
    <recommendedName>
        <fullName evidence="2">Ketoreductase domain-containing protein</fullName>
    </recommendedName>
</protein>
<dbReference type="PRINTS" id="PR00080">
    <property type="entry name" value="SDRFAMILY"/>
</dbReference>
<organism evidence="3 4">
    <name type="scientific">Loxostege sticticalis</name>
    <name type="common">Beet webworm moth</name>
    <dbReference type="NCBI Taxonomy" id="481309"/>
    <lineage>
        <taxon>Eukaryota</taxon>
        <taxon>Metazoa</taxon>
        <taxon>Ecdysozoa</taxon>
        <taxon>Arthropoda</taxon>
        <taxon>Hexapoda</taxon>
        <taxon>Insecta</taxon>
        <taxon>Pterygota</taxon>
        <taxon>Neoptera</taxon>
        <taxon>Endopterygota</taxon>
        <taxon>Lepidoptera</taxon>
        <taxon>Glossata</taxon>
        <taxon>Ditrysia</taxon>
        <taxon>Pyraloidea</taxon>
        <taxon>Crambidae</taxon>
        <taxon>Pyraustinae</taxon>
        <taxon>Loxostege</taxon>
    </lineage>
</organism>
<name>A0ABD0SDW8_LOXSC</name>
<dbReference type="PANTHER" id="PTHR43975:SF2">
    <property type="entry name" value="EG:BACR7A4.14 PROTEIN-RELATED"/>
    <property type="match status" value="1"/>
</dbReference>
<dbReference type="FunFam" id="3.40.50.720:FF:000084">
    <property type="entry name" value="Short-chain dehydrogenase reductase"/>
    <property type="match status" value="1"/>
</dbReference>
<dbReference type="PRINTS" id="PR00081">
    <property type="entry name" value="GDHRDH"/>
</dbReference>
<dbReference type="EMBL" id="JBEDNZ010000022">
    <property type="protein sequence ID" value="KAL0818030.1"/>
    <property type="molecule type" value="Genomic_DNA"/>
</dbReference>
<dbReference type="Proteomes" id="UP001549921">
    <property type="component" value="Unassembled WGS sequence"/>
</dbReference>
<feature type="domain" description="Ketoreductase" evidence="2">
    <location>
        <begin position="6"/>
        <end position="182"/>
    </location>
</feature>
<evidence type="ECO:0000256" key="1">
    <source>
        <dbReference type="ARBA" id="ARBA00023002"/>
    </source>
</evidence>
<dbReference type="InterPro" id="IPR002347">
    <property type="entry name" value="SDR_fam"/>
</dbReference>
<evidence type="ECO:0000259" key="2">
    <source>
        <dbReference type="SMART" id="SM00822"/>
    </source>
</evidence>
<reference evidence="3 4" key="1">
    <citation type="submission" date="2024-06" db="EMBL/GenBank/DDBJ databases">
        <title>A chromosome-level genome assembly of beet webworm, Loxostege sticticalis.</title>
        <authorList>
            <person name="Zhang Y."/>
        </authorList>
    </citation>
    <scope>NUCLEOTIDE SEQUENCE [LARGE SCALE GENOMIC DNA]</scope>
    <source>
        <strain evidence="3">AQ028</strain>
        <tissue evidence="3">Male pupae</tissue>
    </source>
</reference>
<dbReference type="Gene3D" id="3.40.50.720">
    <property type="entry name" value="NAD(P)-binding Rossmann-like Domain"/>
    <property type="match status" value="1"/>
</dbReference>
<dbReference type="Pfam" id="PF13561">
    <property type="entry name" value="adh_short_C2"/>
    <property type="match status" value="1"/>
</dbReference>
<dbReference type="SUPFAM" id="SSF51735">
    <property type="entry name" value="NAD(P)-binding Rossmann-fold domains"/>
    <property type="match status" value="1"/>
</dbReference>
<dbReference type="InterPro" id="IPR020904">
    <property type="entry name" value="Sc_DH/Rdtase_CS"/>
</dbReference>
<keyword evidence="1" id="KW-0560">Oxidoreductase</keyword>
<dbReference type="AlphaFoldDB" id="A0ABD0SDW8"/>
<dbReference type="GO" id="GO:0016491">
    <property type="term" value="F:oxidoreductase activity"/>
    <property type="evidence" value="ECO:0007669"/>
    <property type="project" value="UniProtKB-KW"/>
</dbReference>
<evidence type="ECO:0000313" key="4">
    <source>
        <dbReference type="Proteomes" id="UP001549921"/>
    </source>
</evidence>
<dbReference type="PANTHER" id="PTHR43975">
    <property type="entry name" value="ZGC:101858"/>
    <property type="match status" value="1"/>
</dbReference>
<dbReference type="GO" id="GO:0006629">
    <property type="term" value="P:lipid metabolic process"/>
    <property type="evidence" value="ECO:0007669"/>
    <property type="project" value="UniProtKB-ARBA"/>
</dbReference>